<keyword evidence="2" id="KW-1185">Reference proteome</keyword>
<evidence type="ECO:0000313" key="1">
    <source>
        <dbReference type="EMBL" id="GFY11909.1"/>
    </source>
</evidence>
<proteinExistence type="predicted"/>
<evidence type="ECO:0000313" key="2">
    <source>
        <dbReference type="Proteomes" id="UP000887159"/>
    </source>
</evidence>
<organism evidence="1 2">
    <name type="scientific">Trichonephila clavipes</name>
    <name type="common">Golden silk orbweaver</name>
    <name type="synonym">Nephila clavipes</name>
    <dbReference type="NCBI Taxonomy" id="2585209"/>
    <lineage>
        <taxon>Eukaryota</taxon>
        <taxon>Metazoa</taxon>
        <taxon>Ecdysozoa</taxon>
        <taxon>Arthropoda</taxon>
        <taxon>Chelicerata</taxon>
        <taxon>Arachnida</taxon>
        <taxon>Araneae</taxon>
        <taxon>Araneomorphae</taxon>
        <taxon>Entelegynae</taxon>
        <taxon>Araneoidea</taxon>
        <taxon>Nephilidae</taxon>
        <taxon>Trichonephila</taxon>
    </lineage>
</organism>
<protein>
    <submittedName>
        <fullName evidence="1">Uncharacterized protein</fullName>
    </submittedName>
</protein>
<reference evidence="1" key="1">
    <citation type="submission" date="2020-08" db="EMBL/GenBank/DDBJ databases">
        <title>Multicomponent nature underlies the extraordinary mechanical properties of spider dragline silk.</title>
        <authorList>
            <person name="Kono N."/>
            <person name="Nakamura H."/>
            <person name="Mori M."/>
            <person name="Yoshida Y."/>
            <person name="Ohtoshi R."/>
            <person name="Malay A.D."/>
            <person name="Moran D.A.P."/>
            <person name="Tomita M."/>
            <person name="Numata K."/>
            <person name="Arakawa K."/>
        </authorList>
    </citation>
    <scope>NUCLEOTIDE SEQUENCE</scope>
</reference>
<dbReference type="EMBL" id="BMAU01021309">
    <property type="protein sequence ID" value="GFY11909.1"/>
    <property type="molecule type" value="Genomic_DNA"/>
</dbReference>
<sequence>MQYYCVLGVDFKMAMKISLDFDQGTLGIRKLRLQHGWMSRWKLISPAQIWSKVKSSSDMHCLGAFGGFFGDAAIRDISRSCLDPNDFTVLNFIVKGHASLSLPSLRLRLCSRFTLLATYTYFDL</sequence>
<comment type="caution">
    <text evidence="1">The sequence shown here is derived from an EMBL/GenBank/DDBJ whole genome shotgun (WGS) entry which is preliminary data.</text>
</comment>
<name>A0A8X6SE44_TRICX</name>
<gene>
    <name evidence="1" type="ORF">TNCV_4974091</name>
</gene>
<dbReference type="Proteomes" id="UP000887159">
    <property type="component" value="Unassembled WGS sequence"/>
</dbReference>
<accession>A0A8X6SE44</accession>
<dbReference type="AlphaFoldDB" id="A0A8X6SE44"/>